<dbReference type="InterPro" id="IPR050194">
    <property type="entry name" value="Glycosyltransferase_grp1"/>
</dbReference>
<dbReference type="CDD" id="cd03801">
    <property type="entry name" value="GT4_PimA-like"/>
    <property type="match status" value="1"/>
</dbReference>
<feature type="domain" description="Glycosyltransferase subfamily 4-like N-terminal" evidence="2">
    <location>
        <begin position="16"/>
        <end position="181"/>
    </location>
</feature>
<keyword evidence="3" id="KW-0328">Glycosyltransferase</keyword>
<keyword evidence="4" id="KW-1185">Reference proteome</keyword>
<reference evidence="4" key="1">
    <citation type="submission" date="2016-11" db="EMBL/GenBank/DDBJ databases">
        <authorList>
            <person name="Varghese N."/>
            <person name="Submissions S."/>
        </authorList>
    </citation>
    <scope>NUCLEOTIDE SEQUENCE [LARGE SCALE GENOMIC DNA]</scope>
    <source>
        <strain evidence="4">CGMCC 1.10835</strain>
    </source>
</reference>
<sequence>MRKILLLSEIFPPTHGGSGRWFWEIYKRFPSGSVQVLTDQHSDGEPPDNQFPHRVDRSTLRSPYWGIASFKGLGFYIRLWRKVDQLTHAHSIEQVHCGRVIPEGLPALFNKLRRGIPYTCYVHGEDVEVARTSREISMLTRWVMNHAEKVIANSENTAQILRSWWGLEDQLVTMTPGVDVDWFRPALSQTQNRWPDRRTILTVGRLQKRKGQDMMIRALPKIRDQFPCVHYCIIGGGQEEEALRELAAELDVSDLVEFAGELSDLEMLECYQQCDLFALPNRRVKNDDEGFGMVLLEAQSCGTPVLAGDAGGTGETLVPEKTGVIVDCTDPEPLANAVNDLLSDTSRLKNMGTAGRFHMEGNFSWDKLAARAIELLQ</sequence>
<dbReference type="Pfam" id="PF13439">
    <property type="entry name" value="Glyco_transf_4"/>
    <property type="match status" value="1"/>
</dbReference>
<dbReference type="GO" id="GO:0016758">
    <property type="term" value="F:hexosyltransferase activity"/>
    <property type="evidence" value="ECO:0007669"/>
    <property type="project" value="TreeGrafter"/>
</dbReference>
<dbReference type="InterPro" id="IPR001296">
    <property type="entry name" value="Glyco_trans_1"/>
</dbReference>
<evidence type="ECO:0000313" key="3">
    <source>
        <dbReference type="EMBL" id="SHK46055.1"/>
    </source>
</evidence>
<dbReference type="Gene3D" id="3.40.50.2000">
    <property type="entry name" value="Glycogen Phosphorylase B"/>
    <property type="match status" value="2"/>
</dbReference>
<dbReference type="PANTHER" id="PTHR45947">
    <property type="entry name" value="SULFOQUINOVOSYL TRANSFERASE SQD2"/>
    <property type="match status" value="1"/>
</dbReference>
<evidence type="ECO:0000259" key="1">
    <source>
        <dbReference type="Pfam" id="PF00534"/>
    </source>
</evidence>
<dbReference type="Proteomes" id="UP000184497">
    <property type="component" value="Unassembled WGS sequence"/>
</dbReference>
<gene>
    <name evidence="3" type="ORF">SAMN05216369_2142</name>
</gene>
<evidence type="ECO:0000313" key="4">
    <source>
        <dbReference type="Proteomes" id="UP000184497"/>
    </source>
</evidence>
<dbReference type="OrthoDB" id="4611853at2"/>
<dbReference type="Pfam" id="PF00534">
    <property type="entry name" value="Glycos_transf_1"/>
    <property type="match status" value="1"/>
</dbReference>
<evidence type="ECO:0000259" key="2">
    <source>
        <dbReference type="Pfam" id="PF13439"/>
    </source>
</evidence>
<name>A0A1M6SMX7_9GAMM</name>
<dbReference type="STRING" id="564117.SAMN05216369_2142"/>
<dbReference type="EMBL" id="FRAQ01000001">
    <property type="protein sequence ID" value="SHK46055.1"/>
    <property type="molecule type" value="Genomic_DNA"/>
</dbReference>
<dbReference type="InterPro" id="IPR028098">
    <property type="entry name" value="Glyco_trans_4-like_N"/>
</dbReference>
<keyword evidence="3" id="KW-0808">Transferase</keyword>
<organism evidence="3 4">
    <name type="scientific">Marinobacter antarcticus</name>
    <dbReference type="NCBI Taxonomy" id="564117"/>
    <lineage>
        <taxon>Bacteria</taxon>
        <taxon>Pseudomonadati</taxon>
        <taxon>Pseudomonadota</taxon>
        <taxon>Gammaproteobacteria</taxon>
        <taxon>Pseudomonadales</taxon>
        <taxon>Marinobacteraceae</taxon>
        <taxon>Marinobacter</taxon>
    </lineage>
</organism>
<proteinExistence type="predicted"/>
<protein>
    <submittedName>
        <fullName evidence="3">Phosphatidylinositol alpha-1,6-mannosyltransferase</fullName>
    </submittedName>
</protein>
<dbReference type="SUPFAM" id="SSF53756">
    <property type="entry name" value="UDP-Glycosyltransferase/glycogen phosphorylase"/>
    <property type="match status" value="1"/>
</dbReference>
<dbReference type="AlphaFoldDB" id="A0A1M6SMX7"/>
<feature type="domain" description="Glycosyl transferase family 1" evidence="1">
    <location>
        <begin position="193"/>
        <end position="356"/>
    </location>
</feature>
<accession>A0A1M6SMX7</accession>
<dbReference type="PANTHER" id="PTHR45947:SF3">
    <property type="entry name" value="SULFOQUINOVOSYL TRANSFERASE SQD2"/>
    <property type="match status" value="1"/>
</dbReference>